<dbReference type="Proteomes" id="UP000327294">
    <property type="component" value="Chromosome"/>
</dbReference>
<organism evidence="2 3">
    <name type="scientific">Streptomyces phaeolivaceus</name>
    <dbReference type="NCBI Taxonomy" id="2653200"/>
    <lineage>
        <taxon>Bacteria</taxon>
        <taxon>Bacillati</taxon>
        <taxon>Actinomycetota</taxon>
        <taxon>Actinomycetes</taxon>
        <taxon>Kitasatosporales</taxon>
        <taxon>Streptomycetaceae</taxon>
        <taxon>Streptomyces</taxon>
    </lineage>
</organism>
<protein>
    <submittedName>
        <fullName evidence="2">Uncharacterized protein</fullName>
    </submittedName>
</protein>
<proteinExistence type="predicted"/>
<dbReference type="RefSeq" id="WP_152170783.1">
    <property type="nucleotide sequence ID" value="NZ_CP045096.1"/>
</dbReference>
<evidence type="ECO:0000313" key="3">
    <source>
        <dbReference type="Proteomes" id="UP000327294"/>
    </source>
</evidence>
<sequence length="169" mass="18588">MSGEPPSGERKTQSARPDDDQMALFTPASEMPPVQVRSAALHPQTELRRLVGELTRRLGLPYPEINNRINREIGVRSRVGANLDVTQQAAAFARSWLEQLRATTAGESERTAPPTSPDSQRSHLDRPTSAPIPPSSGFAPSIQNRPGRERRLPVPRHRPAPTGEQVLQP</sequence>
<feature type="region of interest" description="Disordered" evidence="1">
    <location>
        <begin position="102"/>
        <end position="169"/>
    </location>
</feature>
<feature type="region of interest" description="Disordered" evidence="1">
    <location>
        <begin position="1"/>
        <end position="32"/>
    </location>
</feature>
<dbReference type="KEGG" id="sphv:F9278_28025"/>
<dbReference type="EMBL" id="CP045096">
    <property type="protein sequence ID" value="QFQ99360.1"/>
    <property type="molecule type" value="Genomic_DNA"/>
</dbReference>
<name>A0A5P8K8L6_9ACTN</name>
<gene>
    <name evidence="2" type="ORF">F9278_28025</name>
</gene>
<reference evidence="2 3" key="1">
    <citation type="submission" date="2019-10" db="EMBL/GenBank/DDBJ databases">
        <title>Streptomyces sp. strain GY16 isolated from leaves of Broussonetia papyrifera.</title>
        <authorList>
            <person name="Mo P."/>
        </authorList>
    </citation>
    <scope>NUCLEOTIDE SEQUENCE [LARGE SCALE GENOMIC DNA]</scope>
    <source>
        <strain evidence="2 3">GY16</strain>
    </source>
</reference>
<keyword evidence="3" id="KW-1185">Reference proteome</keyword>
<dbReference type="AlphaFoldDB" id="A0A5P8K8L6"/>
<evidence type="ECO:0000256" key="1">
    <source>
        <dbReference type="SAM" id="MobiDB-lite"/>
    </source>
</evidence>
<feature type="compositionally biased region" description="Basic and acidic residues" evidence="1">
    <location>
        <begin position="7"/>
        <end position="19"/>
    </location>
</feature>
<evidence type="ECO:0000313" key="2">
    <source>
        <dbReference type="EMBL" id="QFQ99360.1"/>
    </source>
</evidence>
<accession>A0A5P8K8L6</accession>